<name>A0ABY4D606_9BACT</name>
<dbReference type="Pfam" id="PF13568">
    <property type="entry name" value="OMP_b-brl_2"/>
    <property type="match status" value="1"/>
</dbReference>
<dbReference type="Proteomes" id="UP000831113">
    <property type="component" value="Plasmid unnamed3"/>
</dbReference>
<dbReference type="RefSeq" id="WP_243803316.1">
    <property type="nucleotide sequence ID" value="NZ_CP094672.1"/>
</dbReference>
<reference evidence="3 4" key="1">
    <citation type="submission" date="2022-03" db="EMBL/GenBank/DDBJ databases">
        <title>Hymenobactersp. isolated from the air.</title>
        <authorList>
            <person name="Won M."/>
            <person name="Kwon S.-W."/>
        </authorList>
    </citation>
    <scope>NUCLEOTIDE SEQUENCE [LARGE SCALE GENOMIC DNA]</scope>
    <source>
        <strain evidence="3 4">KACC 21982</strain>
        <plasmid evidence="3 4">unnamed3</plasmid>
    </source>
</reference>
<dbReference type="InterPro" id="IPR025665">
    <property type="entry name" value="Beta-barrel_OMP_2"/>
</dbReference>
<feature type="chain" id="PRO_5046957880" evidence="1">
    <location>
        <begin position="21"/>
        <end position="233"/>
    </location>
</feature>
<accession>A0ABY4D606</accession>
<dbReference type="EMBL" id="CP094672">
    <property type="protein sequence ID" value="UOG77487.1"/>
    <property type="molecule type" value="Genomic_DNA"/>
</dbReference>
<keyword evidence="1" id="KW-0732">Signal</keyword>
<geneLocation type="plasmid" evidence="3 4">
    <name>unnamed3</name>
</geneLocation>
<gene>
    <name evidence="3" type="ORF">MTX78_24385</name>
</gene>
<evidence type="ECO:0000313" key="4">
    <source>
        <dbReference type="Proteomes" id="UP000831113"/>
    </source>
</evidence>
<protein>
    <submittedName>
        <fullName evidence="3">PorT family protein</fullName>
    </submittedName>
</protein>
<sequence length="233" mass="25765">MRRPIALFSFVLLTTGSLSAQHPRLGIKAGLNASTYAGASLPRSDYQFGATGGLLLQRPLNQHVDLQSELLYEQRGSELRYSNRAEGVTFTTIDYIRTVRSRLHYGSLALLVRPHQGAWFAVAGPQLSYLVAEKRTIRDQVNVVVGPVDPVLPDGAARTVRNKQDYNRGEAGYVLGIGREIGARWQVEVRYAAGLTKLRQPSVVVDAIYGPERVQHARNRSLQAQVSYLLPAQ</sequence>
<feature type="signal peptide" evidence="1">
    <location>
        <begin position="1"/>
        <end position="20"/>
    </location>
</feature>
<proteinExistence type="predicted"/>
<evidence type="ECO:0000256" key="1">
    <source>
        <dbReference type="SAM" id="SignalP"/>
    </source>
</evidence>
<evidence type="ECO:0000313" key="3">
    <source>
        <dbReference type="EMBL" id="UOG77487.1"/>
    </source>
</evidence>
<keyword evidence="3" id="KW-0614">Plasmid</keyword>
<feature type="domain" description="Outer membrane protein beta-barrel" evidence="2">
    <location>
        <begin position="24"/>
        <end position="198"/>
    </location>
</feature>
<evidence type="ECO:0000259" key="2">
    <source>
        <dbReference type="Pfam" id="PF13568"/>
    </source>
</evidence>
<organism evidence="3 4">
    <name type="scientific">Hymenobacter tibetensis</name>
    <dbReference type="NCBI Taxonomy" id="497967"/>
    <lineage>
        <taxon>Bacteria</taxon>
        <taxon>Pseudomonadati</taxon>
        <taxon>Bacteroidota</taxon>
        <taxon>Cytophagia</taxon>
        <taxon>Cytophagales</taxon>
        <taxon>Hymenobacteraceae</taxon>
        <taxon>Hymenobacter</taxon>
    </lineage>
</organism>
<keyword evidence="4" id="KW-1185">Reference proteome</keyword>